<comment type="caution">
    <text evidence="1">The sequence shown here is derived from an EMBL/GenBank/DDBJ whole genome shotgun (WGS) entry which is preliminary data.</text>
</comment>
<feature type="non-terminal residue" evidence="1">
    <location>
        <position position="35"/>
    </location>
</feature>
<sequence>MSSSILSSISVKIIDSILKLLPLNDGKGLLALADG</sequence>
<evidence type="ECO:0000313" key="1">
    <source>
        <dbReference type="EMBL" id="CAF5021767.1"/>
    </source>
</evidence>
<dbReference type="EMBL" id="CAJOBI010212560">
    <property type="protein sequence ID" value="CAF5021767.1"/>
    <property type="molecule type" value="Genomic_DNA"/>
</dbReference>
<protein>
    <submittedName>
        <fullName evidence="1">Uncharacterized protein</fullName>
    </submittedName>
</protein>
<dbReference type="Proteomes" id="UP000676336">
    <property type="component" value="Unassembled WGS sequence"/>
</dbReference>
<evidence type="ECO:0000313" key="2">
    <source>
        <dbReference type="Proteomes" id="UP000676336"/>
    </source>
</evidence>
<feature type="non-terminal residue" evidence="1">
    <location>
        <position position="1"/>
    </location>
</feature>
<gene>
    <name evidence="1" type="ORF">SMN809_LOCUS57671</name>
</gene>
<accession>A0A8S3E217</accession>
<dbReference type="AlphaFoldDB" id="A0A8S3E217"/>
<reference evidence="1" key="1">
    <citation type="submission" date="2021-02" db="EMBL/GenBank/DDBJ databases">
        <authorList>
            <person name="Nowell W R."/>
        </authorList>
    </citation>
    <scope>NUCLEOTIDE SEQUENCE</scope>
</reference>
<name>A0A8S3E217_9BILA</name>
<organism evidence="1 2">
    <name type="scientific">Rotaria magnacalcarata</name>
    <dbReference type="NCBI Taxonomy" id="392030"/>
    <lineage>
        <taxon>Eukaryota</taxon>
        <taxon>Metazoa</taxon>
        <taxon>Spiralia</taxon>
        <taxon>Gnathifera</taxon>
        <taxon>Rotifera</taxon>
        <taxon>Eurotatoria</taxon>
        <taxon>Bdelloidea</taxon>
        <taxon>Philodinida</taxon>
        <taxon>Philodinidae</taxon>
        <taxon>Rotaria</taxon>
    </lineage>
</organism>
<proteinExistence type="predicted"/>